<dbReference type="PANTHER" id="PTHR12824:SF2">
    <property type="entry name" value="GROUP XIIB SECRETORY PHOSPHOLIPASE A2-LIKE PROTEIN"/>
    <property type="match status" value="1"/>
</dbReference>
<evidence type="ECO:0000256" key="1">
    <source>
        <dbReference type="SAM" id="MobiDB-lite"/>
    </source>
</evidence>
<dbReference type="Proteomes" id="UP001166093">
    <property type="component" value="Unassembled WGS sequence"/>
</dbReference>
<evidence type="ECO:0000313" key="4">
    <source>
        <dbReference type="Proteomes" id="UP001166093"/>
    </source>
</evidence>
<protein>
    <submittedName>
        <fullName evidence="3">PG12B protein</fullName>
    </submittedName>
</protein>
<dbReference type="InterPro" id="IPR036444">
    <property type="entry name" value="PLipase_A2_dom_sf"/>
</dbReference>
<gene>
    <name evidence="3" type="primary">Pla2g12b</name>
    <name evidence="3" type="ORF">GTO93_0014966</name>
</gene>
<dbReference type="InterPro" id="IPR010711">
    <property type="entry name" value="PLA2G12"/>
</dbReference>
<feature type="region of interest" description="Disordered" evidence="1">
    <location>
        <begin position="22"/>
        <end position="42"/>
    </location>
</feature>
<feature type="region of interest" description="Disordered" evidence="1">
    <location>
        <begin position="187"/>
        <end position="207"/>
    </location>
</feature>
<reference evidence="3" key="1">
    <citation type="journal article" date="2021" name="Cell">
        <title>Tracing the genetic footprints of vertebrate landing in non-teleost ray-finned fishes.</title>
        <authorList>
            <person name="Bi X."/>
            <person name="Wang K."/>
            <person name="Yang L."/>
            <person name="Pan H."/>
            <person name="Jiang H."/>
            <person name="Wei Q."/>
            <person name="Fang M."/>
            <person name="Yu H."/>
            <person name="Zhu C."/>
            <person name="Cai Y."/>
            <person name="He Y."/>
            <person name="Gan X."/>
            <person name="Zeng H."/>
            <person name="Yu D."/>
            <person name="Zhu Y."/>
            <person name="Jiang H."/>
            <person name="Qiu Q."/>
            <person name="Yang H."/>
            <person name="Zhang Y.E."/>
            <person name="Wang W."/>
            <person name="Zhu M."/>
            <person name="He S."/>
            <person name="Zhang G."/>
        </authorList>
    </citation>
    <scope>NUCLEOTIDE SEQUENCE</scope>
    <source>
        <strain evidence="3">Pddl_001</strain>
    </source>
</reference>
<feature type="chain" id="PRO_5046897302" evidence="2">
    <location>
        <begin position="21"/>
        <end position="364"/>
    </location>
</feature>
<dbReference type="EMBL" id="JAAWVQ010147636">
    <property type="protein sequence ID" value="MBN3285443.1"/>
    <property type="molecule type" value="Genomic_DNA"/>
</dbReference>
<organism evidence="3 4">
    <name type="scientific">Polyodon spathula</name>
    <name type="common">North American paddlefish</name>
    <name type="synonym">Squalus spathula</name>
    <dbReference type="NCBI Taxonomy" id="7913"/>
    <lineage>
        <taxon>Eukaryota</taxon>
        <taxon>Metazoa</taxon>
        <taxon>Chordata</taxon>
        <taxon>Craniata</taxon>
        <taxon>Vertebrata</taxon>
        <taxon>Euteleostomi</taxon>
        <taxon>Actinopterygii</taxon>
        <taxon>Chondrostei</taxon>
        <taxon>Acipenseriformes</taxon>
        <taxon>Polyodontidae</taxon>
        <taxon>Polyodon</taxon>
    </lineage>
</organism>
<comment type="caution">
    <text evidence="3">The sequence shown here is derived from an EMBL/GenBank/DDBJ whole genome shotgun (WGS) entry which is preliminary data.</text>
</comment>
<keyword evidence="2" id="KW-0732">Signal</keyword>
<dbReference type="PANTHER" id="PTHR12824">
    <property type="entry name" value="GROUP XII SECRETORY PHOSPHOLIPASE A2 FAMILY MEMBER"/>
    <property type="match status" value="1"/>
</dbReference>
<sequence length="364" mass="40240">MKLPVPVLLLLCLSLRPVSSQEADQATPAPEQTLNNTEEDSDWGIGSVRGGFEAVSGYFDSFLELLGGRNGVCQYRCRFGKAPLPRPDYKSPEPNGCSSYFLGLQIPETLGLGIPAMTKCCNQLDHCYDTCGTNKYRCDTKFRWCLYGICSDLKKSLGLVSKVEAMKLPVPVLLLLCLSLRPVSSQEADQATPAPEQTLNNTEEDSDWGIGSVRGGFEAVSGYFDSFLELLGGRNGVCQYRCRFGKAPLPRPDYRSPEPNGCSSYFLGLQLDLGIPAMTKCCNQLDHCYDTCGTNKYRCDTKFRWCLYGICSDLKKSLGFVSKIKACESVADTLFNTVWTLGCKPFMNSQRGACICDEEEKEEL</sequence>
<name>A0ABS2YFF0_POLSP</name>
<feature type="signal peptide" evidence="2">
    <location>
        <begin position="1"/>
        <end position="20"/>
    </location>
</feature>
<dbReference type="SUPFAM" id="SSF48619">
    <property type="entry name" value="Phospholipase A2, PLA2"/>
    <property type="match status" value="2"/>
</dbReference>
<feature type="non-terminal residue" evidence="3">
    <location>
        <position position="1"/>
    </location>
</feature>
<feature type="non-terminal residue" evidence="3">
    <location>
        <position position="364"/>
    </location>
</feature>
<evidence type="ECO:0000313" key="3">
    <source>
        <dbReference type="EMBL" id="MBN3285443.1"/>
    </source>
</evidence>
<accession>A0ABS2YFF0</accession>
<evidence type="ECO:0000256" key="2">
    <source>
        <dbReference type="SAM" id="SignalP"/>
    </source>
</evidence>
<dbReference type="Pfam" id="PF06951">
    <property type="entry name" value="PLA2G12"/>
    <property type="match status" value="2"/>
</dbReference>
<keyword evidence="4" id="KW-1185">Reference proteome</keyword>
<proteinExistence type="predicted"/>
<dbReference type="Gene3D" id="1.20.90.10">
    <property type="entry name" value="Phospholipase A2 domain"/>
    <property type="match status" value="1"/>
</dbReference>